<evidence type="ECO:0000256" key="14">
    <source>
        <dbReference type="ARBA" id="ARBA00056988"/>
    </source>
</evidence>
<feature type="domain" description="G-protein coupled receptors family 1 profile" evidence="17">
    <location>
        <begin position="465"/>
        <end position="723"/>
    </location>
</feature>
<keyword evidence="8" id="KW-1015">Disulfide bond</keyword>
<evidence type="ECO:0000256" key="8">
    <source>
        <dbReference type="ARBA" id="ARBA00023157"/>
    </source>
</evidence>
<dbReference type="EMBL" id="KZ506261">
    <property type="protein sequence ID" value="PKU40492.1"/>
    <property type="molecule type" value="Genomic_DNA"/>
</dbReference>
<proteinExistence type="inferred from homology"/>
<reference evidence="20" key="2">
    <citation type="submission" date="2017-12" db="EMBL/GenBank/DDBJ databases">
        <title>Genome sequence of the Bar-tailed Godwit (Limosa lapponica baueri).</title>
        <authorList>
            <person name="Lima N.C.B."/>
            <person name="Parody-Merino A.M."/>
            <person name="Battley P.F."/>
            <person name="Fidler A.E."/>
            <person name="Prosdocimi F."/>
        </authorList>
    </citation>
    <scope>NUCLEOTIDE SEQUENCE [LARGE SCALE GENOMIC DNA]</scope>
</reference>
<evidence type="ECO:0000256" key="11">
    <source>
        <dbReference type="ARBA" id="ARBA00023224"/>
    </source>
</evidence>
<dbReference type="SMART" id="SM00060">
    <property type="entry name" value="FN3"/>
    <property type="match status" value="4"/>
</dbReference>
<evidence type="ECO:0000256" key="13">
    <source>
        <dbReference type="ARBA" id="ARBA00033151"/>
    </source>
</evidence>
<feature type="domain" description="Fibronectin type-III" evidence="18">
    <location>
        <begin position="23"/>
        <end position="116"/>
    </location>
</feature>
<name>A0A2I0U380_LIMLA</name>
<evidence type="ECO:0000256" key="1">
    <source>
        <dbReference type="ARBA" id="ARBA00004651"/>
    </source>
</evidence>
<evidence type="ECO:0000259" key="17">
    <source>
        <dbReference type="PROSITE" id="PS50262"/>
    </source>
</evidence>
<dbReference type="PANTHER" id="PTHR24243">
    <property type="entry name" value="G-PROTEIN COUPLED RECEPTOR"/>
    <property type="match status" value="1"/>
</dbReference>
<keyword evidence="10" id="KW-0325">Glycoprotein</keyword>
<keyword evidence="4 15" id="KW-0812">Transmembrane</keyword>
<dbReference type="PROSITE" id="PS50853">
    <property type="entry name" value="FN3"/>
    <property type="match status" value="4"/>
</dbReference>
<dbReference type="Proteomes" id="UP000233556">
    <property type="component" value="Unassembled WGS sequence"/>
</dbReference>
<feature type="transmembrane region" description="Helical" evidence="16">
    <location>
        <begin position="565"/>
        <end position="589"/>
    </location>
</feature>
<feature type="transmembrane region" description="Helical" evidence="16">
    <location>
        <begin position="667"/>
        <end position="690"/>
    </location>
</feature>
<keyword evidence="9 15" id="KW-0675">Receptor</keyword>
<organism evidence="19 20">
    <name type="scientific">Limosa lapponica baueri</name>
    <dbReference type="NCBI Taxonomy" id="1758121"/>
    <lineage>
        <taxon>Eukaryota</taxon>
        <taxon>Metazoa</taxon>
        <taxon>Chordata</taxon>
        <taxon>Craniata</taxon>
        <taxon>Vertebrata</taxon>
        <taxon>Euteleostomi</taxon>
        <taxon>Archelosauria</taxon>
        <taxon>Archosauria</taxon>
        <taxon>Dinosauria</taxon>
        <taxon>Saurischia</taxon>
        <taxon>Theropoda</taxon>
        <taxon>Coelurosauria</taxon>
        <taxon>Aves</taxon>
        <taxon>Neognathae</taxon>
        <taxon>Neoaves</taxon>
        <taxon>Charadriiformes</taxon>
        <taxon>Scolopacidae</taxon>
        <taxon>Limosa</taxon>
    </lineage>
</organism>
<dbReference type="InterPro" id="IPR003905">
    <property type="entry name" value="GHS-R/MTLR"/>
</dbReference>
<evidence type="ECO:0000256" key="7">
    <source>
        <dbReference type="ARBA" id="ARBA00023136"/>
    </source>
</evidence>
<accession>A0A2I0U380</accession>
<feature type="domain" description="Fibronectin type-III" evidence="18">
    <location>
        <begin position="222"/>
        <end position="309"/>
    </location>
</feature>
<feature type="domain" description="Fibronectin type-III" evidence="18">
    <location>
        <begin position="310"/>
        <end position="403"/>
    </location>
</feature>
<dbReference type="InterPro" id="IPR003961">
    <property type="entry name" value="FN3_dom"/>
</dbReference>
<evidence type="ECO:0000256" key="3">
    <source>
        <dbReference type="ARBA" id="ARBA00022475"/>
    </source>
</evidence>
<comment type="similarity">
    <text evidence="15">Belongs to the G-protein coupled receptor 1 family.</text>
</comment>
<feature type="transmembrane region" description="Helical" evidence="16">
    <location>
        <begin position="702"/>
        <end position="726"/>
    </location>
</feature>
<dbReference type="CDD" id="cd15132">
    <property type="entry name" value="7tmA_motilin_R"/>
    <property type="match status" value="1"/>
</dbReference>
<reference evidence="20" key="1">
    <citation type="submission" date="2017-11" db="EMBL/GenBank/DDBJ databases">
        <authorList>
            <person name="Lima N.C."/>
            <person name="Parody-Merino A.M."/>
            <person name="Battley P.F."/>
            <person name="Fidler A.E."/>
            <person name="Prosdocimi F."/>
        </authorList>
    </citation>
    <scope>NUCLEOTIDE SEQUENCE [LARGE SCALE GENOMIC DNA]</scope>
</reference>
<keyword evidence="5 16" id="KW-1133">Transmembrane helix</keyword>
<dbReference type="PANTHER" id="PTHR24243:SF3">
    <property type="entry name" value="MOTILIN RECEPTOR"/>
    <property type="match status" value="1"/>
</dbReference>
<dbReference type="InterPro" id="IPR036116">
    <property type="entry name" value="FN3_sf"/>
</dbReference>
<feature type="transmembrane region" description="Helical" evidence="16">
    <location>
        <begin position="616"/>
        <end position="638"/>
    </location>
</feature>
<dbReference type="FunFam" id="2.60.40.10:FF:000366">
    <property type="entry name" value="fibronectin type-III domain-containing protein 3A isoform X1"/>
    <property type="match status" value="1"/>
</dbReference>
<keyword evidence="6 15" id="KW-0297">G-protein coupled receptor</keyword>
<dbReference type="PRINTS" id="PR00014">
    <property type="entry name" value="FNTYPEIII"/>
</dbReference>
<dbReference type="Pfam" id="PF00001">
    <property type="entry name" value="7tm_1"/>
    <property type="match status" value="1"/>
</dbReference>
<dbReference type="Gene3D" id="2.60.40.10">
    <property type="entry name" value="Immunoglobulins"/>
    <property type="match status" value="4"/>
</dbReference>
<feature type="transmembrane region" description="Helical" evidence="16">
    <location>
        <begin position="485"/>
        <end position="503"/>
    </location>
</feature>
<gene>
    <name evidence="19" type="ORF">llap_9200</name>
</gene>
<evidence type="ECO:0000259" key="18">
    <source>
        <dbReference type="PROSITE" id="PS50853"/>
    </source>
</evidence>
<keyword evidence="20" id="KW-1185">Reference proteome</keyword>
<dbReference type="PRINTS" id="PR01417">
    <property type="entry name" value="GHSRECEPTOR"/>
</dbReference>
<evidence type="ECO:0000256" key="5">
    <source>
        <dbReference type="ARBA" id="ARBA00022989"/>
    </source>
</evidence>
<dbReference type="AlphaFoldDB" id="A0A2I0U380"/>
<dbReference type="PRINTS" id="PR00237">
    <property type="entry name" value="GPCRRHODOPSN"/>
</dbReference>
<dbReference type="FunFam" id="2.60.40.10:FF:000175">
    <property type="entry name" value="Fibronectin type III domain containing 3A"/>
    <property type="match status" value="1"/>
</dbReference>
<dbReference type="InterPro" id="IPR013783">
    <property type="entry name" value="Ig-like_fold"/>
</dbReference>
<dbReference type="SUPFAM" id="SSF49265">
    <property type="entry name" value="Fibronectin type III"/>
    <property type="match status" value="3"/>
</dbReference>
<keyword evidence="7 16" id="KW-0472">Membrane</keyword>
<evidence type="ECO:0000256" key="10">
    <source>
        <dbReference type="ARBA" id="ARBA00023180"/>
    </source>
</evidence>
<evidence type="ECO:0000256" key="16">
    <source>
        <dbReference type="SAM" id="Phobius"/>
    </source>
</evidence>
<dbReference type="FunFam" id="2.60.40.10:FF:000195">
    <property type="entry name" value="Fibronectin type III domain containing 3A"/>
    <property type="match status" value="1"/>
</dbReference>
<evidence type="ECO:0000313" key="20">
    <source>
        <dbReference type="Proteomes" id="UP000233556"/>
    </source>
</evidence>
<evidence type="ECO:0000256" key="12">
    <source>
        <dbReference type="ARBA" id="ARBA00032291"/>
    </source>
</evidence>
<dbReference type="SUPFAM" id="SSF81321">
    <property type="entry name" value="Family A G protein-coupled receptor-like"/>
    <property type="match status" value="1"/>
</dbReference>
<keyword evidence="3" id="KW-1003">Cell membrane</keyword>
<dbReference type="InterPro" id="IPR000276">
    <property type="entry name" value="GPCR_Rhodpsn"/>
</dbReference>
<keyword evidence="11 15" id="KW-0807">Transducer</keyword>
<dbReference type="PROSITE" id="PS50262">
    <property type="entry name" value="G_PROTEIN_RECEP_F1_2"/>
    <property type="match status" value="1"/>
</dbReference>
<dbReference type="FunFam" id="1.20.1070.10:FF:000125">
    <property type="entry name" value="growth hormone secretagogue receptor type 1"/>
    <property type="match status" value="1"/>
</dbReference>
<sequence length="772" mass="85293">MCTMIGKASDSLLVQTPAVVPGPCQPPRLQGRPRAREIQLRWGPPQVDGGSPITCYGLEMFQAETEEHREVYQGSDVECTVGSLLPGRTYNFRLRAANKAGFGPYSEKCEVTTAPGPPDQCKPPQVACRSAACAQVLWEVPVSNGADITEYRLEWGGVEGCMQISYCGPGLSCEMKGLLPATIYYCRVQAVNVAGAGPFSEVVACMTPASVPAVVTSLRGLSEDEVESPRYSPSTCLAISWEKPCDHGSEILGYSIDFGDKQPITVGKVQTYFIDGLQPDTTYRVRIQALNSLGAGPFSHTIKLKTKPLPPDPPRLECAAYSSQTLKLKWGEGTAKALTDTIQYHLQMEDKNGRFVSLYRGPCHTYKVQRLSESTSYKFCIQACNEAGEGPLSQEYVFTTPKSVPAALKAKLLVSLLPTCFRQNNEGEPWPWPPCDERLCLALPVRALVPVTAVCLGLFVVGVVGNVLTVLVIHGYHDMKTTTNLYLGSMAVSDLLILLGLPFDLYRLWRSRPWIFGQLLCRLSHYLSEGCTYCTILHITALTVERYLAICFPLKAKVVVTKRRVKAVIGILWAFAFLSASPFFFLVGVEQPDNHTDSRECKPTPQAMESGLLATMFWVTTSYFVLPVICLNVLYGFIGRELWGSNARLRGPNTVLREKGHRQTIKILAVVVLAFVICWLPFHIGRIIFINTRDTRTMLFSQYFNIFALQLFYLSASINPILYNLISKKYRAAAYKLLVPQRAAGRAFPAAKDAGGYTETSGSTRNEYATSF</sequence>
<evidence type="ECO:0000256" key="6">
    <source>
        <dbReference type="ARBA" id="ARBA00023040"/>
    </source>
</evidence>
<feature type="transmembrane region" description="Helical" evidence="16">
    <location>
        <begin position="523"/>
        <end position="544"/>
    </location>
</feature>
<dbReference type="InterPro" id="IPR017452">
    <property type="entry name" value="GPCR_Rhodpsn_7TM"/>
</dbReference>
<dbReference type="Pfam" id="PF00041">
    <property type="entry name" value="fn3"/>
    <property type="match status" value="4"/>
</dbReference>
<dbReference type="Gene3D" id="1.20.1070.10">
    <property type="entry name" value="Rhodopsin 7-helix transmembrane proteins"/>
    <property type="match status" value="1"/>
</dbReference>
<protein>
    <recommendedName>
        <fullName evidence="2">Growth hormone secretagogue receptor type 1</fullName>
    </recommendedName>
    <alternativeName>
        <fullName evidence="13">GH-releasing peptide receptor</fullName>
    </alternativeName>
    <alternativeName>
        <fullName evidence="12">Ghrelin receptor</fullName>
    </alternativeName>
</protein>
<dbReference type="GO" id="GO:0032870">
    <property type="term" value="P:cellular response to hormone stimulus"/>
    <property type="evidence" value="ECO:0007669"/>
    <property type="project" value="UniProtKB-ARBA"/>
</dbReference>
<feature type="domain" description="Fibronectin type-III" evidence="18">
    <location>
        <begin position="120"/>
        <end position="210"/>
    </location>
</feature>
<dbReference type="GO" id="GO:0005886">
    <property type="term" value="C:plasma membrane"/>
    <property type="evidence" value="ECO:0007669"/>
    <property type="project" value="UniProtKB-SubCell"/>
</dbReference>
<comment type="subcellular location">
    <subcellularLocation>
        <location evidence="1">Cell membrane</location>
        <topology evidence="1">Multi-pass membrane protein</topology>
    </subcellularLocation>
</comment>
<dbReference type="GO" id="GO:0008528">
    <property type="term" value="F:G protein-coupled peptide receptor activity"/>
    <property type="evidence" value="ECO:0007669"/>
    <property type="project" value="TreeGrafter"/>
</dbReference>
<evidence type="ECO:0000256" key="15">
    <source>
        <dbReference type="RuleBase" id="RU000688"/>
    </source>
</evidence>
<dbReference type="FunFam" id="2.60.40.10:FF:000337">
    <property type="entry name" value="fibronectin type-III domain-containing protein 3A isoform X2"/>
    <property type="match status" value="1"/>
</dbReference>
<dbReference type="CDD" id="cd00063">
    <property type="entry name" value="FN3"/>
    <property type="match status" value="4"/>
</dbReference>
<evidence type="ECO:0000256" key="9">
    <source>
        <dbReference type="ARBA" id="ARBA00023170"/>
    </source>
</evidence>
<comment type="function">
    <text evidence="14">Receptor for ghrelin, coupled to G-alpha-11 proteins. Stimulates growth hormone secretion. Also binds other growth hormone releasing peptides (GHRP) (e.g. Met-enkephalin and GHRP-6) as well as non-peptide, low molecular weight secretagogues (e.g. L-692,429, MK-0677, adenosine).</text>
</comment>
<dbReference type="OrthoDB" id="10011262at2759"/>
<evidence type="ECO:0000256" key="4">
    <source>
        <dbReference type="ARBA" id="ARBA00022692"/>
    </source>
</evidence>
<dbReference type="PROSITE" id="PS00237">
    <property type="entry name" value="G_PROTEIN_RECEP_F1_1"/>
    <property type="match status" value="1"/>
</dbReference>
<evidence type="ECO:0000256" key="2">
    <source>
        <dbReference type="ARBA" id="ARBA00018726"/>
    </source>
</evidence>
<evidence type="ECO:0000313" key="19">
    <source>
        <dbReference type="EMBL" id="PKU40492.1"/>
    </source>
</evidence>
<feature type="transmembrane region" description="Helical" evidence="16">
    <location>
        <begin position="447"/>
        <end position="473"/>
    </location>
</feature>